<proteinExistence type="predicted"/>
<name>A0A5J4WS13_9EUKA</name>
<sequence>MDNVQVYNPTFLDPRQDARLRKILECRKINLLTQLAHFKIDGPEELRYILQESDYATILDTKDTFHHVHVSPNLQPFQEFQFKNKRYTYFYLLFGWR</sequence>
<dbReference type="Gene3D" id="3.30.70.270">
    <property type="match status" value="1"/>
</dbReference>
<dbReference type="InterPro" id="IPR043128">
    <property type="entry name" value="Rev_trsase/Diguanyl_cyclase"/>
</dbReference>
<dbReference type="InterPro" id="IPR043502">
    <property type="entry name" value="DNA/RNA_pol_sf"/>
</dbReference>
<gene>
    <name evidence="1" type="ORF">EZS28_006773</name>
</gene>
<dbReference type="SUPFAM" id="SSF56672">
    <property type="entry name" value="DNA/RNA polymerases"/>
    <property type="match status" value="1"/>
</dbReference>
<evidence type="ECO:0000313" key="1">
    <source>
        <dbReference type="EMBL" id="KAA6397701.1"/>
    </source>
</evidence>
<protein>
    <submittedName>
        <fullName evidence="1">Uncharacterized protein</fullName>
    </submittedName>
</protein>
<accession>A0A5J4WS13</accession>
<dbReference type="AlphaFoldDB" id="A0A5J4WS13"/>
<comment type="caution">
    <text evidence="1">The sequence shown here is derived from an EMBL/GenBank/DDBJ whole genome shotgun (WGS) entry which is preliminary data.</text>
</comment>
<organism evidence="1 2">
    <name type="scientific">Streblomastix strix</name>
    <dbReference type="NCBI Taxonomy" id="222440"/>
    <lineage>
        <taxon>Eukaryota</taxon>
        <taxon>Metamonada</taxon>
        <taxon>Preaxostyla</taxon>
        <taxon>Oxymonadida</taxon>
        <taxon>Streblomastigidae</taxon>
        <taxon>Streblomastix</taxon>
    </lineage>
</organism>
<dbReference type="Gene3D" id="3.10.10.10">
    <property type="entry name" value="HIV Type 1 Reverse Transcriptase, subunit A, domain 1"/>
    <property type="match status" value="1"/>
</dbReference>
<dbReference type="EMBL" id="SNRW01001119">
    <property type="protein sequence ID" value="KAA6397701.1"/>
    <property type="molecule type" value="Genomic_DNA"/>
</dbReference>
<evidence type="ECO:0000313" key="2">
    <source>
        <dbReference type="Proteomes" id="UP000324800"/>
    </source>
</evidence>
<reference evidence="1 2" key="1">
    <citation type="submission" date="2019-03" db="EMBL/GenBank/DDBJ databases">
        <title>Single cell metagenomics reveals metabolic interactions within the superorganism composed of flagellate Streblomastix strix and complex community of Bacteroidetes bacteria on its surface.</title>
        <authorList>
            <person name="Treitli S.C."/>
            <person name="Kolisko M."/>
            <person name="Husnik F."/>
            <person name="Keeling P."/>
            <person name="Hampl V."/>
        </authorList>
    </citation>
    <scope>NUCLEOTIDE SEQUENCE [LARGE SCALE GENOMIC DNA]</scope>
    <source>
        <strain evidence="1">ST1C</strain>
    </source>
</reference>
<dbReference type="Proteomes" id="UP000324800">
    <property type="component" value="Unassembled WGS sequence"/>
</dbReference>